<evidence type="ECO:0000256" key="1">
    <source>
        <dbReference type="ARBA" id="ARBA00008675"/>
    </source>
</evidence>
<protein>
    <submittedName>
        <fullName evidence="8">ClpB family protein</fullName>
        <ecNumber evidence="8">3.6.1.15</ecNumber>
    </submittedName>
</protein>
<dbReference type="Pfam" id="PF17871">
    <property type="entry name" value="AAA_lid_9"/>
    <property type="match status" value="1"/>
</dbReference>
<comment type="caution">
    <text evidence="8">The sequence shown here is derived from an EMBL/GenBank/DDBJ whole genome shotgun (WGS) entry which is preliminary data.</text>
</comment>
<feature type="domain" description="Clp R" evidence="7">
    <location>
        <begin position="8"/>
        <end position="151"/>
    </location>
</feature>
<dbReference type="CDD" id="cd00009">
    <property type="entry name" value="AAA"/>
    <property type="match status" value="1"/>
</dbReference>
<dbReference type="SMART" id="SM00382">
    <property type="entry name" value="AAA"/>
    <property type="match status" value="2"/>
</dbReference>
<keyword evidence="5" id="KW-0143">Chaperone</keyword>
<keyword evidence="9" id="KW-1185">Reference proteome</keyword>
<dbReference type="Gene3D" id="1.10.8.60">
    <property type="match status" value="1"/>
</dbReference>
<comment type="similarity">
    <text evidence="1">Belongs to the ClpA/ClpB family.</text>
</comment>
<keyword evidence="4" id="KW-0067">ATP-binding</keyword>
<organism evidence="8 9">
    <name type="scientific">Tatumella ptyseos ATCC 33301</name>
    <dbReference type="NCBI Taxonomy" id="1005995"/>
    <lineage>
        <taxon>Bacteria</taxon>
        <taxon>Pseudomonadati</taxon>
        <taxon>Pseudomonadota</taxon>
        <taxon>Gammaproteobacteria</taxon>
        <taxon>Enterobacterales</taxon>
        <taxon>Erwiniaceae</taxon>
        <taxon>Tatumella</taxon>
    </lineage>
</organism>
<dbReference type="eggNOG" id="COG0542">
    <property type="taxonomic scope" value="Bacteria"/>
</dbReference>
<dbReference type="EMBL" id="JMPR01000047">
    <property type="protein sequence ID" value="KFD17480.1"/>
    <property type="molecule type" value="Genomic_DNA"/>
</dbReference>
<evidence type="ECO:0000256" key="3">
    <source>
        <dbReference type="ARBA" id="ARBA00022741"/>
    </source>
</evidence>
<dbReference type="AlphaFoldDB" id="A0A085JAI4"/>
<evidence type="ECO:0000259" key="7">
    <source>
        <dbReference type="PROSITE" id="PS51903"/>
    </source>
</evidence>
<evidence type="ECO:0000256" key="6">
    <source>
        <dbReference type="PROSITE-ProRule" id="PRU01251"/>
    </source>
</evidence>
<dbReference type="SUPFAM" id="SSF52540">
    <property type="entry name" value="P-loop containing nucleoside triphosphate hydrolases"/>
    <property type="match status" value="2"/>
</dbReference>
<dbReference type="Gene3D" id="3.40.50.300">
    <property type="entry name" value="P-loop containing nucleotide triphosphate hydrolases"/>
    <property type="match status" value="3"/>
</dbReference>
<dbReference type="GO" id="GO:0005524">
    <property type="term" value="F:ATP binding"/>
    <property type="evidence" value="ECO:0007669"/>
    <property type="project" value="UniProtKB-KW"/>
</dbReference>
<dbReference type="InterPro" id="IPR018368">
    <property type="entry name" value="ClpA/B_CS1"/>
</dbReference>
<dbReference type="PROSITE" id="PS51903">
    <property type="entry name" value="CLP_R"/>
    <property type="match status" value="1"/>
</dbReference>
<dbReference type="SUPFAM" id="SSF81923">
    <property type="entry name" value="Double Clp-N motif"/>
    <property type="match status" value="1"/>
</dbReference>
<evidence type="ECO:0000256" key="2">
    <source>
        <dbReference type="ARBA" id="ARBA00022737"/>
    </source>
</evidence>
<dbReference type="GO" id="GO:0005737">
    <property type="term" value="C:cytoplasm"/>
    <property type="evidence" value="ECO:0007669"/>
    <property type="project" value="TreeGrafter"/>
</dbReference>
<evidence type="ECO:0000313" key="9">
    <source>
        <dbReference type="Proteomes" id="UP000028602"/>
    </source>
</evidence>
<dbReference type="InterPro" id="IPR036628">
    <property type="entry name" value="Clp_N_dom_sf"/>
</dbReference>
<dbReference type="Pfam" id="PF07724">
    <property type="entry name" value="AAA_2"/>
    <property type="match status" value="1"/>
</dbReference>
<evidence type="ECO:0000313" key="8">
    <source>
        <dbReference type="EMBL" id="KFD17480.1"/>
    </source>
</evidence>
<name>A0A085JAI4_9GAMM</name>
<accession>A0A085JAI4</accession>
<keyword evidence="2 6" id="KW-0677">Repeat</keyword>
<dbReference type="GO" id="GO:0016887">
    <property type="term" value="F:ATP hydrolysis activity"/>
    <property type="evidence" value="ECO:0007669"/>
    <property type="project" value="InterPro"/>
</dbReference>
<dbReference type="InterPro" id="IPR004176">
    <property type="entry name" value="Clp_R_N"/>
</dbReference>
<gene>
    <name evidence="8" type="primary">clpV</name>
    <name evidence="8" type="ORF">GTPT_3085</name>
</gene>
<sequence length="889" mass="98267">MIVRRTLFDKLNDVLSRSIESGTELCRLKGNPYVELVHWLMTLLQEERCDLQFILRHYQTDRAILEEDLMTQAAHLPRGAEEVTDFSYLIELAIEKAWMIASLGEEPVAKIRSLHLVIALLSHPELRRALFALSSEFRVLSAEEISHMSAMLTRDSAEQESLIMAEGMASENGNMFSDLRPAAGNALEMYTTDLTAQARAGKIDPVTGRDSEITTIIDILLRRRQNNPLLTGDAGVGKTAVAEGLALAIADGAVPPSLVNVRLLALDIVALTAGAGMKGEFESRLKSVLESAARAVPAVILFIDEFHTLVGAGGEAGTGDAANLMKPMLARGEIRTIGATTWSEFKRHIEKDPALTRRFQVVQIDEPSEPLSVQMLRGLLPSLEQHHQVLILDEALQAAVRLSHRYIPARQLPDKAISLLDTACARVAIARYTPPVKLQQLRASARASVSELELLDKSLCFGKASVQSKSDIEDSLRDVLQESDLLEKRWHQECELLTEIYALREQLLQPGLPDTEVQKLQQQLQHVQYTLEQQGEQPPLVRAEVDATVIAEIIAQWTGIPTGRVMKDDLSAVLELPAQLAARVTGQPRAIGQICQAVRTARAGLSDPDRPTGVFFLTGPSGTGKTETALALAELLYGGESNLITINMSEFQEAHTVSTLKGSPPGYVGYGEGGILTEAVRRKPYSVVLLDEAEKAHPDVHELFFRIFDKGTLEDAEGRRIDFRHTLILLTSNIGSDLLTVSHSDEYALPENETLLAQLHSLLLKTFPAAFLGRVSVVPYFSLCRTSLEAIVRMQLSKIITRLYEQQSLELKYSDDIVSFIINRCQTVTSGAREIIHVIGKEILPVIATYLLSRTKNNRVEKEHLFLSYIPEQGVALVVDDPENKEVER</sequence>
<keyword evidence="8" id="KW-0378">Hydrolase</keyword>
<dbReference type="GO" id="GO:0034605">
    <property type="term" value="P:cellular response to heat"/>
    <property type="evidence" value="ECO:0007669"/>
    <property type="project" value="TreeGrafter"/>
</dbReference>
<dbReference type="InterPro" id="IPR003593">
    <property type="entry name" value="AAA+_ATPase"/>
</dbReference>
<dbReference type="PROSITE" id="PS00870">
    <property type="entry name" value="CLPAB_1"/>
    <property type="match status" value="1"/>
</dbReference>
<dbReference type="SMART" id="SM01086">
    <property type="entry name" value="ClpB_D2-small"/>
    <property type="match status" value="1"/>
</dbReference>
<dbReference type="InterPro" id="IPR019489">
    <property type="entry name" value="Clp_ATPase_C"/>
</dbReference>
<dbReference type="InterPro" id="IPR050130">
    <property type="entry name" value="ClpA_ClpB"/>
</dbReference>
<proteinExistence type="inferred from homology"/>
<dbReference type="InterPro" id="IPR017729">
    <property type="entry name" value="ATPase_T6SS_ClpV1"/>
</dbReference>
<dbReference type="EC" id="3.6.1.15" evidence="8"/>
<dbReference type="CDD" id="cd19499">
    <property type="entry name" value="RecA-like_ClpB_Hsp104-like"/>
    <property type="match status" value="1"/>
</dbReference>
<dbReference type="PRINTS" id="PR00300">
    <property type="entry name" value="CLPPROTEASEA"/>
</dbReference>
<keyword evidence="3" id="KW-0547">Nucleotide-binding</keyword>
<dbReference type="Pfam" id="PF00004">
    <property type="entry name" value="AAA"/>
    <property type="match status" value="1"/>
</dbReference>
<dbReference type="PANTHER" id="PTHR11638:SF184">
    <property type="entry name" value="ATPASE WITH CHAPERONE ACTIVITY"/>
    <property type="match status" value="1"/>
</dbReference>
<dbReference type="Pfam" id="PF10431">
    <property type="entry name" value="ClpB_D2-small"/>
    <property type="match status" value="1"/>
</dbReference>
<dbReference type="InterPro" id="IPR041546">
    <property type="entry name" value="ClpA/ClpB_AAA_lid"/>
</dbReference>
<dbReference type="InterPro" id="IPR003959">
    <property type="entry name" value="ATPase_AAA_core"/>
</dbReference>
<evidence type="ECO:0000256" key="5">
    <source>
        <dbReference type="ARBA" id="ARBA00023186"/>
    </source>
</evidence>
<evidence type="ECO:0000256" key="4">
    <source>
        <dbReference type="ARBA" id="ARBA00022840"/>
    </source>
</evidence>
<dbReference type="InterPro" id="IPR027417">
    <property type="entry name" value="P-loop_NTPase"/>
</dbReference>
<dbReference type="RefSeq" id="WP_244875081.1">
    <property type="nucleotide sequence ID" value="NZ_ATMJ01000013.1"/>
</dbReference>
<reference evidence="8 9" key="1">
    <citation type="submission" date="2014-05" db="EMBL/GenBank/DDBJ databases">
        <title>ATOL: Assembling a taxonomically balanced genome-scale reconstruction of the evolutionary history of the Enterobacteriaceae.</title>
        <authorList>
            <person name="Plunkett G.III."/>
            <person name="Neeno-Eckwall E.C."/>
            <person name="Glasner J.D."/>
            <person name="Perna N.T."/>
        </authorList>
    </citation>
    <scope>NUCLEOTIDE SEQUENCE [LARGE SCALE GENOMIC DNA]</scope>
    <source>
        <strain evidence="8 9">ATCC 33301</strain>
    </source>
</reference>
<dbReference type="NCBIfam" id="TIGR03345">
    <property type="entry name" value="VI_ClpV1"/>
    <property type="match status" value="1"/>
</dbReference>
<dbReference type="Proteomes" id="UP000028602">
    <property type="component" value="Unassembled WGS sequence"/>
</dbReference>
<dbReference type="InterPro" id="IPR001270">
    <property type="entry name" value="ClpA/B"/>
</dbReference>
<dbReference type="PANTHER" id="PTHR11638">
    <property type="entry name" value="ATP-DEPENDENT CLP PROTEASE"/>
    <property type="match status" value="1"/>
</dbReference>
<dbReference type="Gene3D" id="1.10.1780.10">
    <property type="entry name" value="Clp, N-terminal domain"/>
    <property type="match status" value="1"/>
</dbReference>